<proteinExistence type="predicted"/>
<evidence type="ECO:0000313" key="3">
    <source>
        <dbReference type="EMBL" id="KAL3078318.1"/>
    </source>
</evidence>
<dbReference type="InterPro" id="IPR013320">
    <property type="entry name" value="ConA-like_dom_sf"/>
</dbReference>
<dbReference type="SUPFAM" id="SSF49899">
    <property type="entry name" value="Concanavalin A-like lectins/glucanases"/>
    <property type="match status" value="1"/>
</dbReference>
<evidence type="ECO:0000259" key="2">
    <source>
        <dbReference type="PROSITE" id="PS50188"/>
    </source>
</evidence>
<name>A0ABD2IYB8_9BILA</name>
<dbReference type="EMBL" id="JBICBT010001210">
    <property type="protein sequence ID" value="KAL3078318.1"/>
    <property type="molecule type" value="Genomic_DNA"/>
</dbReference>
<keyword evidence="1" id="KW-0732">Signal</keyword>
<comment type="caution">
    <text evidence="3">The sequence shown here is derived from an EMBL/GenBank/DDBJ whole genome shotgun (WGS) entry which is preliminary data.</text>
</comment>
<gene>
    <name evidence="3" type="ORF">niasHT_032724</name>
</gene>
<dbReference type="Proteomes" id="UP001620626">
    <property type="component" value="Unassembled WGS sequence"/>
</dbReference>
<feature type="domain" description="B30.2/SPRY" evidence="2">
    <location>
        <begin position="25"/>
        <end position="204"/>
    </location>
</feature>
<keyword evidence="4" id="KW-1185">Reference proteome</keyword>
<dbReference type="Gene3D" id="2.60.120.920">
    <property type="match status" value="1"/>
</dbReference>
<accession>A0ABD2IYB8</accession>
<sequence length="303" mass="34565">MRIKMPFLALKTIFLLLNALQFTSGAKHFELKKTQQQVNGNDVKNQWTAEKTHGELVILKPDFLKVLCKGKSKVARQALGQSMLIPQNGMLYFEIKILVMKRDEDPVIDIELWSESSNSSYTYSSSGKIIGHNIHGLSGFPTFGQGDTVGIGTNLNTMEAIYTKNGQPLMTNGLLYISESDLFPRVTLYNPGDVILANFGPHFMHNFNEPSRSQKLISNAKNDQDEKGEEIEYRKQIVAETEFFYKHVVRIQEIFVNMAKVVIKFLKAKNENRHDEQAENIIKELQTKVMKIEEFVNKFGLNE</sequence>
<dbReference type="InterPro" id="IPR003877">
    <property type="entry name" value="SPRY_dom"/>
</dbReference>
<dbReference type="Pfam" id="PF00622">
    <property type="entry name" value="SPRY"/>
    <property type="match status" value="1"/>
</dbReference>
<organism evidence="3 4">
    <name type="scientific">Heterodera trifolii</name>
    <dbReference type="NCBI Taxonomy" id="157864"/>
    <lineage>
        <taxon>Eukaryota</taxon>
        <taxon>Metazoa</taxon>
        <taxon>Ecdysozoa</taxon>
        <taxon>Nematoda</taxon>
        <taxon>Chromadorea</taxon>
        <taxon>Rhabditida</taxon>
        <taxon>Tylenchina</taxon>
        <taxon>Tylenchomorpha</taxon>
        <taxon>Tylenchoidea</taxon>
        <taxon>Heteroderidae</taxon>
        <taxon>Heteroderinae</taxon>
        <taxon>Heterodera</taxon>
    </lineage>
</organism>
<protein>
    <recommendedName>
        <fullName evidence="2">B30.2/SPRY domain-containing protein</fullName>
    </recommendedName>
</protein>
<feature type="chain" id="PRO_5044894608" description="B30.2/SPRY domain-containing protein" evidence="1">
    <location>
        <begin position="26"/>
        <end position="303"/>
    </location>
</feature>
<dbReference type="InterPro" id="IPR001870">
    <property type="entry name" value="B30.2/SPRY"/>
</dbReference>
<evidence type="ECO:0000256" key="1">
    <source>
        <dbReference type="SAM" id="SignalP"/>
    </source>
</evidence>
<dbReference type="InterPro" id="IPR043136">
    <property type="entry name" value="B30.2/SPRY_sf"/>
</dbReference>
<feature type="signal peptide" evidence="1">
    <location>
        <begin position="1"/>
        <end position="25"/>
    </location>
</feature>
<reference evidence="3 4" key="1">
    <citation type="submission" date="2024-10" db="EMBL/GenBank/DDBJ databases">
        <authorList>
            <person name="Kim D."/>
        </authorList>
    </citation>
    <scope>NUCLEOTIDE SEQUENCE [LARGE SCALE GENOMIC DNA]</scope>
    <source>
        <strain evidence="3">BH-2024</strain>
    </source>
</reference>
<dbReference type="AlphaFoldDB" id="A0ABD2IYB8"/>
<evidence type="ECO:0000313" key="4">
    <source>
        <dbReference type="Proteomes" id="UP001620626"/>
    </source>
</evidence>
<dbReference type="PROSITE" id="PS50188">
    <property type="entry name" value="B302_SPRY"/>
    <property type="match status" value="1"/>
</dbReference>